<feature type="binding site" evidence="1">
    <location>
        <position position="107"/>
    </location>
    <ligand>
        <name>Mg(2+)</name>
        <dbReference type="ChEBI" id="CHEBI:18420"/>
    </ligand>
</feature>
<feature type="binding site" evidence="1">
    <location>
        <position position="41"/>
    </location>
    <ligand>
        <name>substrate</name>
    </ligand>
</feature>
<dbReference type="PANTHER" id="PTHR43210:SF5">
    <property type="entry name" value="DETHIOBIOTIN SYNTHETASE"/>
    <property type="match status" value="1"/>
</dbReference>
<keyword evidence="1" id="KW-0093">Biotin biosynthesis</keyword>
<proteinExistence type="inferred from homology"/>
<feature type="binding site" evidence="1">
    <location>
        <position position="50"/>
    </location>
    <ligand>
        <name>Mg(2+)</name>
        <dbReference type="ChEBI" id="CHEBI:18420"/>
    </ligand>
</feature>
<comment type="subunit">
    <text evidence="1">Homodimer.</text>
</comment>
<keyword evidence="1" id="KW-0479">Metal-binding</keyword>
<keyword evidence="3" id="KW-1185">Reference proteome</keyword>
<gene>
    <name evidence="1 2" type="primary">bioD</name>
    <name evidence="2" type="ORF">PGB27_26225</name>
</gene>
<comment type="caution">
    <text evidence="2">The sequence shown here is derived from an EMBL/GenBank/DDBJ whole genome shotgun (WGS) entry which is preliminary data.</text>
</comment>
<dbReference type="EMBL" id="JAQZAO010000016">
    <property type="protein sequence ID" value="MDD7968859.1"/>
    <property type="molecule type" value="Genomic_DNA"/>
</dbReference>
<sequence length="236" mass="23176">MRILVVTGTGTDVGKTVVVAAIAALARAAGERVTVVKPAQTGVAPGEDGDLAAVARLAGPVALVELARYPEPLAPATAARRAGMPPVTAAQVVDAVREQDADLVVVEGAGGLLVRLDDGDTTHPPQTLADVAAGLAAPVVLVASAGLGVLNTAALTAEALARRGIVLAGTVVGAYPEHPDLAERTNLDDLPAVTGAPLLGVLPAGLGTASPEDLHAAARCGLGPVLGGGWSPGRAP</sequence>
<feature type="active site" evidence="1">
    <location>
        <position position="37"/>
    </location>
</feature>
<feature type="binding site" evidence="1">
    <location>
        <position position="16"/>
    </location>
    <ligand>
        <name>Mg(2+)</name>
        <dbReference type="ChEBI" id="CHEBI:18420"/>
    </ligand>
</feature>
<evidence type="ECO:0000313" key="3">
    <source>
        <dbReference type="Proteomes" id="UP001300763"/>
    </source>
</evidence>
<comment type="caution">
    <text evidence="1">Lacks conserved residue(s) required for the propagation of feature annotation.</text>
</comment>
<dbReference type="PIRSF" id="PIRSF006755">
    <property type="entry name" value="DTB_synth"/>
    <property type="match status" value="1"/>
</dbReference>
<dbReference type="NCBIfam" id="TIGR00347">
    <property type="entry name" value="bioD"/>
    <property type="match status" value="1"/>
</dbReference>
<feature type="binding site" evidence="1">
    <location>
        <begin position="12"/>
        <end position="17"/>
    </location>
    <ligand>
        <name>ATP</name>
        <dbReference type="ChEBI" id="CHEBI:30616"/>
    </ligand>
</feature>
<dbReference type="HAMAP" id="MF_00336">
    <property type="entry name" value="BioD"/>
    <property type="match status" value="1"/>
</dbReference>
<keyword evidence="1 2" id="KW-0436">Ligase</keyword>
<comment type="subcellular location">
    <subcellularLocation>
        <location evidence="1">Cytoplasm</location>
    </subcellularLocation>
</comment>
<dbReference type="RefSeq" id="WP_274203388.1">
    <property type="nucleotide sequence ID" value="NZ_JAQZAO010000016.1"/>
</dbReference>
<comment type="catalytic activity">
    <reaction evidence="1">
        <text>(7R,8S)-7,8-diammoniononanoate + CO2 + ATP = (4R,5S)-dethiobiotin + ADP + phosphate + 3 H(+)</text>
        <dbReference type="Rhea" id="RHEA:15805"/>
        <dbReference type="ChEBI" id="CHEBI:15378"/>
        <dbReference type="ChEBI" id="CHEBI:16526"/>
        <dbReference type="ChEBI" id="CHEBI:30616"/>
        <dbReference type="ChEBI" id="CHEBI:43474"/>
        <dbReference type="ChEBI" id="CHEBI:149469"/>
        <dbReference type="ChEBI" id="CHEBI:149473"/>
        <dbReference type="ChEBI" id="CHEBI:456216"/>
        <dbReference type="EC" id="6.3.3.3"/>
    </reaction>
</comment>
<comment type="cofactor">
    <cofactor evidence="1">
        <name>Mg(2+)</name>
        <dbReference type="ChEBI" id="CHEBI:18420"/>
    </cofactor>
</comment>
<accession>A0ABT5T1F3</accession>
<evidence type="ECO:0000256" key="1">
    <source>
        <dbReference type="HAMAP-Rule" id="MF_00336"/>
    </source>
</evidence>
<keyword evidence="1" id="KW-0460">Magnesium</keyword>
<comment type="pathway">
    <text evidence="1">Cofactor biosynthesis; biotin biosynthesis; biotin from 7,8-diaminononanoate: step 1/2.</text>
</comment>
<dbReference type="PANTHER" id="PTHR43210">
    <property type="entry name" value="DETHIOBIOTIN SYNTHETASE"/>
    <property type="match status" value="1"/>
</dbReference>
<reference evidence="2 3" key="1">
    <citation type="submission" date="2023-02" db="EMBL/GenBank/DDBJ databases">
        <title>Genome sequencing required for Actinomycetospora new species description.</title>
        <authorList>
            <person name="Saimee Y."/>
            <person name="Duangmal K."/>
        </authorList>
    </citation>
    <scope>NUCLEOTIDE SEQUENCE [LARGE SCALE GENOMIC DNA]</scope>
    <source>
        <strain evidence="2 3">DW7H6</strain>
    </source>
</reference>
<dbReference type="Pfam" id="PF13500">
    <property type="entry name" value="AAA_26"/>
    <property type="match status" value="1"/>
</dbReference>
<dbReference type="EC" id="6.3.3.3" evidence="1"/>
<dbReference type="Proteomes" id="UP001300763">
    <property type="component" value="Unassembled WGS sequence"/>
</dbReference>
<protein>
    <recommendedName>
        <fullName evidence="1">ATP-dependent dethiobiotin synthetase BioD</fullName>
        <ecNumber evidence="1">6.3.3.3</ecNumber>
    </recommendedName>
    <alternativeName>
        <fullName evidence="1">DTB synthetase</fullName>
        <shortName evidence="1">DTBS</shortName>
    </alternativeName>
    <alternativeName>
        <fullName evidence="1">Dethiobiotin synthase</fullName>
    </alternativeName>
</protein>
<comment type="similarity">
    <text evidence="1">Belongs to the dethiobiotin synthetase family.</text>
</comment>
<dbReference type="GO" id="GO:0004141">
    <property type="term" value="F:dethiobiotin synthase activity"/>
    <property type="evidence" value="ECO:0007669"/>
    <property type="project" value="UniProtKB-EC"/>
</dbReference>
<keyword evidence="1" id="KW-0963">Cytoplasm</keyword>
<dbReference type="CDD" id="cd03109">
    <property type="entry name" value="DTBS"/>
    <property type="match status" value="1"/>
</dbReference>
<feature type="binding site" evidence="1">
    <location>
        <position position="50"/>
    </location>
    <ligand>
        <name>ATP</name>
        <dbReference type="ChEBI" id="CHEBI:30616"/>
    </ligand>
</feature>
<dbReference type="InterPro" id="IPR027417">
    <property type="entry name" value="P-loop_NTPase"/>
</dbReference>
<organism evidence="2 3">
    <name type="scientific">Actinomycetospora lemnae</name>
    <dbReference type="NCBI Taxonomy" id="3019891"/>
    <lineage>
        <taxon>Bacteria</taxon>
        <taxon>Bacillati</taxon>
        <taxon>Actinomycetota</taxon>
        <taxon>Actinomycetes</taxon>
        <taxon>Pseudonocardiales</taxon>
        <taxon>Pseudonocardiaceae</taxon>
        <taxon>Actinomycetospora</taxon>
    </lineage>
</organism>
<keyword evidence="1" id="KW-0067">ATP-binding</keyword>
<name>A0ABT5T1F3_9PSEU</name>
<dbReference type="Gene3D" id="3.40.50.300">
    <property type="entry name" value="P-loop containing nucleotide triphosphate hydrolases"/>
    <property type="match status" value="1"/>
</dbReference>
<keyword evidence="1" id="KW-0547">Nucleotide-binding</keyword>
<comment type="function">
    <text evidence="1">Catalyzes a mechanistically unusual reaction, the ATP-dependent insertion of CO2 between the N7 and N8 nitrogen atoms of 7,8-diaminopelargonic acid (DAPA, also called 7,8-diammoniononanoate) to form a ureido ring.</text>
</comment>
<dbReference type="SUPFAM" id="SSF52540">
    <property type="entry name" value="P-loop containing nucleoside triphosphate hydrolases"/>
    <property type="match status" value="1"/>
</dbReference>
<feature type="binding site" evidence="1">
    <location>
        <begin position="107"/>
        <end position="110"/>
    </location>
    <ligand>
        <name>ATP</name>
        <dbReference type="ChEBI" id="CHEBI:30616"/>
    </ligand>
</feature>
<evidence type="ECO:0000313" key="2">
    <source>
        <dbReference type="EMBL" id="MDD7968859.1"/>
    </source>
</evidence>
<dbReference type="InterPro" id="IPR004472">
    <property type="entry name" value="DTB_synth_BioD"/>
</dbReference>